<comment type="catalytic activity">
    <reaction evidence="9 10 11">
        <text>Hydrolysis of proteins in presence of ATP.</text>
        <dbReference type="EC" id="3.4.21.53"/>
    </reaction>
</comment>
<dbReference type="PIRSF" id="PIRSF001174">
    <property type="entry name" value="Lon_proteas"/>
    <property type="match status" value="1"/>
</dbReference>
<dbReference type="InterPro" id="IPR054594">
    <property type="entry name" value="Lon_lid"/>
</dbReference>
<dbReference type="Gene3D" id="2.30.130.40">
    <property type="entry name" value="LON domain-like"/>
    <property type="match status" value="1"/>
</dbReference>
<keyword evidence="3 9" id="KW-0645">Protease</keyword>
<dbReference type="Gene3D" id="3.40.50.300">
    <property type="entry name" value="P-loop containing nucleotide triphosphate hydrolases"/>
    <property type="match status" value="1"/>
</dbReference>
<dbReference type="InterPro" id="IPR027417">
    <property type="entry name" value="P-loop_NTPase"/>
</dbReference>
<dbReference type="InterPro" id="IPR004815">
    <property type="entry name" value="Lon_bac/euk-typ"/>
</dbReference>
<comment type="induction">
    <text evidence="9">By heat shock.</text>
</comment>
<dbReference type="CDD" id="cd19500">
    <property type="entry name" value="RecA-like_Lon"/>
    <property type="match status" value="1"/>
</dbReference>
<feature type="active site" evidence="9 11">
    <location>
        <position position="679"/>
    </location>
</feature>
<dbReference type="NCBIfam" id="TIGR00763">
    <property type="entry name" value="lon"/>
    <property type="match status" value="1"/>
</dbReference>
<evidence type="ECO:0000256" key="13">
    <source>
        <dbReference type="SAM" id="Coils"/>
    </source>
</evidence>
<evidence type="ECO:0000256" key="6">
    <source>
        <dbReference type="ARBA" id="ARBA00022825"/>
    </source>
</evidence>
<dbReference type="SMART" id="SM00382">
    <property type="entry name" value="AAA"/>
    <property type="match status" value="1"/>
</dbReference>
<dbReference type="PROSITE" id="PS51787">
    <property type="entry name" value="LON_N"/>
    <property type="match status" value="1"/>
</dbReference>
<protein>
    <recommendedName>
        <fullName evidence="9 10">Lon protease</fullName>
        <ecNumber evidence="9 10">3.4.21.53</ecNumber>
    </recommendedName>
    <alternativeName>
        <fullName evidence="9">ATP-dependent protease La</fullName>
    </alternativeName>
</protein>
<dbReference type="InterPro" id="IPR014721">
    <property type="entry name" value="Ribsml_uS5_D2-typ_fold_subgr"/>
</dbReference>
<dbReference type="PROSITE" id="PS01046">
    <property type="entry name" value="LON_SER"/>
    <property type="match status" value="1"/>
</dbReference>
<dbReference type="InterPro" id="IPR008269">
    <property type="entry name" value="Lon_proteolytic"/>
</dbReference>
<dbReference type="PRINTS" id="PR00830">
    <property type="entry name" value="ENDOLAPTASE"/>
</dbReference>
<evidence type="ECO:0000259" key="15">
    <source>
        <dbReference type="PROSITE" id="PS51787"/>
    </source>
</evidence>
<comment type="subcellular location">
    <subcellularLocation>
        <location evidence="1 9 10">Cytoplasm</location>
    </subcellularLocation>
</comment>
<proteinExistence type="evidence at transcript level"/>
<organism evidence="16 17">
    <name type="scientific">Caminibacter mediatlanticus TB-2</name>
    <dbReference type="NCBI Taxonomy" id="391592"/>
    <lineage>
        <taxon>Bacteria</taxon>
        <taxon>Pseudomonadati</taxon>
        <taxon>Campylobacterota</taxon>
        <taxon>Epsilonproteobacteria</taxon>
        <taxon>Nautiliales</taxon>
        <taxon>Nautiliaceae</taxon>
        <taxon>Caminibacter</taxon>
    </lineage>
</organism>
<evidence type="ECO:0000256" key="10">
    <source>
        <dbReference type="PIRNR" id="PIRNR001174"/>
    </source>
</evidence>
<dbReference type="Gene3D" id="1.20.58.1480">
    <property type="match status" value="1"/>
</dbReference>
<sequence length="774" mass="88013">MNLENYEKLPAEIPVLKQKDLIYPFMIIPIFLDKKEDIIAIQKAINDHSLLFLTIKEEKDTFGTIGTIIRKVTLPEGRVKILFQGLERGKILDITDKNPTMAIVDKVTPINIDAKEIKPLLETLKEHIITLSELNPFFPKDFIKIIDSNSDANRIVDIIASSLKLPLEKSYELFKEIDTKERLIKLIHFILEEIESIKLKNELSQKVMEQVQEANREHLLKQQLKLIQQELGMTNELEEEIKEYREKLEKLKPCMREDAYKEIKKQIDRLSRMHPDSAEATTTQNYIEWALEVPFCNYAKEEFDINELKERLDKDHYGLKKPKERIVEYFGAKELAKKRGEEFSGATLCFVGPPGVGKTSLANSIAKALDKNLVRIALGGLEDVNELRGHRRTYIGAMPGRIAQGIINAKQMNPVIVLDEIDKISRYRGDPTAVLLEVLDPEQNSHFRDLYLNFDLDLSKVLFIATANDPSTIPAPLRDRMEMIFVGSYTPQEKFEIAKRYLIPQEMKKHSLKKSEISITDAALREIIDKYTKEAGVRNLRRIIAKIMRKAAIKILEGEKQVKVTLKNLKEFLEKPLFGIEEIDKKDKIGVVNGLAWTPVGGDVLKVEAVKYKGKGQVILTGQLGDVMKESAHIAFTLIKVLIDNKKLKVKERSKEPIYYKYNVHIHVPEGAIPKDGPSAGITMATAIASIFSEKKVHSDVAMTGEITLSGDVLPIGGLKEKLIAAYKAKIKKVLIPQKNYEKDLDDVPNEVKEGLEIVPVKRIEEVLDHALVK</sequence>
<evidence type="ECO:0000313" key="16">
    <source>
        <dbReference type="EMBL" id="QCT94897.1"/>
    </source>
</evidence>
<dbReference type="Proteomes" id="UP000306825">
    <property type="component" value="Chromosome"/>
</dbReference>
<dbReference type="InterPro" id="IPR008268">
    <property type="entry name" value="Peptidase_S16_AS"/>
</dbReference>
<comment type="function">
    <text evidence="9">ATP-dependent serine protease that mediates the selective degradation of mutant and abnormal proteins as well as certain short-lived regulatory proteins. Required for cellular homeostasis and for survival from DNA damage and developmental changes induced by stress. Degrades polypeptides processively to yield small peptide fragments that are 5 to 10 amino acids long. Binds to DNA in a double-stranded, site-specific manner.</text>
</comment>
<name>A0ABX5VBQ9_9BACT</name>
<comment type="subunit">
    <text evidence="9 10">Homohexamer. Organized in a ring with a central cavity.</text>
</comment>
<dbReference type="InterPro" id="IPR003111">
    <property type="entry name" value="Lon_prtase_N"/>
</dbReference>
<keyword evidence="5 9" id="KW-0378">Hydrolase</keyword>
<evidence type="ECO:0000256" key="2">
    <source>
        <dbReference type="ARBA" id="ARBA00022490"/>
    </source>
</evidence>
<keyword evidence="17" id="KW-1185">Reference proteome</keyword>
<feature type="coiled-coil region" evidence="13">
    <location>
        <begin position="197"/>
        <end position="247"/>
    </location>
</feature>
<evidence type="ECO:0000256" key="12">
    <source>
        <dbReference type="RuleBase" id="RU000591"/>
    </source>
</evidence>
<dbReference type="InterPro" id="IPR003593">
    <property type="entry name" value="AAA+_ATPase"/>
</dbReference>
<gene>
    <name evidence="9 16" type="primary">lon</name>
    <name evidence="16" type="ORF">FE773_06770</name>
</gene>
<dbReference type="InterPro" id="IPR003959">
    <property type="entry name" value="ATPase_AAA_core"/>
</dbReference>
<dbReference type="SUPFAM" id="SSF88697">
    <property type="entry name" value="PUA domain-like"/>
    <property type="match status" value="1"/>
</dbReference>
<dbReference type="PROSITE" id="PS51786">
    <property type="entry name" value="LON_PROTEOLYTIC"/>
    <property type="match status" value="1"/>
</dbReference>
<evidence type="ECO:0000256" key="7">
    <source>
        <dbReference type="ARBA" id="ARBA00022840"/>
    </source>
</evidence>
<dbReference type="Pfam" id="PF02190">
    <property type="entry name" value="LON_substr_bdg"/>
    <property type="match status" value="1"/>
</dbReference>
<keyword evidence="6 9" id="KW-0720">Serine protease</keyword>
<evidence type="ECO:0000256" key="5">
    <source>
        <dbReference type="ARBA" id="ARBA00022801"/>
    </source>
</evidence>
<evidence type="ECO:0000259" key="14">
    <source>
        <dbReference type="PROSITE" id="PS51786"/>
    </source>
</evidence>
<evidence type="ECO:0000256" key="3">
    <source>
        <dbReference type="ARBA" id="ARBA00022670"/>
    </source>
</evidence>
<dbReference type="SUPFAM" id="SSF54211">
    <property type="entry name" value="Ribosomal protein S5 domain 2-like"/>
    <property type="match status" value="1"/>
</dbReference>
<dbReference type="RefSeq" id="WP_138323580.1">
    <property type="nucleotide sequence ID" value="NZ_CP040463.1"/>
</dbReference>
<dbReference type="Gene3D" id="1.10.8.60">
    <property type="match status" value="1"/>
</dbReference>
<dbReference type="InterPro" id="IPR027065">
    <property type="entry name" value="Lon_Prtase"/>
</dbReference>
<dbReference type="Pfam" id="PF22667">
    <property type="entry name" value="Lon_lid"/>
    <property type="match status" value="1"/>
</dbReference>
<dbReference type="Gene3D" id="3.30.230.10">
    <property type="match status" value="1"/>
</dbReference>
<dbReference type="GO" id="GO:0004252">
    <property type="term" value="F:serine-type endopeptidase activity"/>
    <property type="evidence" value="ECO:0007669"/>
    <property type="project" value="UniProtKB-EC"/>
</dbReference>
<dbReference type="Pfam" id="PF05362">
    <property type="entry name" value="Lon_C"/>
    <property type="match status" value="1"/>
</dbReference>
<keyword evidence="4 9" id="KW-0547">Nucleotide-binding</keyword>
<evidence type="ECO:0000256" key="9">
    <source>
        <dbReference type="HAMAP-Rule" id="MF_01973"/>
    </source>
</evidence>
<comment type="similarity">
    <text evidence="9 10 11 12">Belongs to the peptidase S16 family.</text>
</comment>
<dbReference type="InterPro" id="IPR015947">
    <property type="entry name" value="PUA-like_sf"/>
</dbReference>
<dbReference type="InterPro" id="IPR027543">
    <property type="entry name" value="Lon_bac"/>
</dbReference>
<dbReference type="Gene3D" id="1.20.5.5270">
    <property type="match status" value="1"/>
</dbReference>
<evidence type="ECO:0000256" key="4">
    <source>
        <dbReference type="ARBA" id="ARBA00022741"/>
    </source>
</evidence>
<accession>A0ABX5VBQ9</accession>
<dbReference type="PANTHER" id="PTHR10046">
    <property type="entry name" value="ATP DEPENDENT LON PROTEASE FAMILY MEMBER"/>
    <property type="match status" value="1"/>
</dbReference>
<dbReference type="HAMAP" id="MF_01973">
    <property type="entry name" value="lon_bact"/>
    <property type="match status" value="1"/>
</dbReference>
<reference evidence="16 17" key="1">
    <citation type="submission" date="2019-05" db="EMBL/GenBank/DDBJ databases">
        <title>A comparative analysis of the Nautiliaceae.</title>
        <authorList>
            <person name="Grosche A."/>
            <person name="Smedile F."/>
            <person name="Vetriani C."/>
        </authorList>
    </citation>
    <scope>NUCLEOTIDE SEQUENCE [LARGE SCALE GENOMIC DNA]</scope>
    <source>
        <strain evidence="16 17">TB-2</strain>
    </source>
</reference>
<dbReference type="Pfam" id="PF00004">
    <property type="entry name" value="AAA"/>
    <property type="match status" value="1"/>
</dbReference>
<feature type="domain" description="Lon N-terminal" evidence="15">
    <location>
        <begin position="10"/>
        <end position="194"/>
    </location>
</feature>
<keyword evidence="13" id="KW-0175">Coiled coil</keyword>
<evidence type="ECO:0000256" key="1">
    <source>
        <dbReference type="ARBA" id="ARBA00004496"/>
    </source>
</evidence>
<dbReference type="EC" id="3.4.21.53" evidence="9 10"/>
<keyword evidence="7 9" id="KW-0067">ATP-binding</keyword>
<evidence type="ECO:0000256" key="8">
    <source>
        <dbReference type="ARBA" id="ARBA00023016"/>
    </source>
</evidence>
<keyword evidence="2 9" id="KW-0963">Cytoplasm</keyword>
<evidence type="ECO:0000313" key="17">
    <source>
        <dbReference type="Proteomes" id="UP000306825"/>
    </source>
</evidence>
<feature type="binding site" evidence="9">
    <location>
        <begin position="352"/>
        <end position="359"/>
    </location>
    <ligand>
        <name>ATP</name>
        <dbReference type="ChEBI" id="CHEBI:30616"/>
    </ligand>
</feature>
<dbReference type="SMART" id="SM00464">
    <property type="entry name" value="LON"/>
    <property type="match status" value="1"/>
</dbReference>
<dbReference type="InterPro" id="IPR020568">
    <property type="entry name" value="Ribosomal_Su5_D2-typ_SF"/>
</dbReference>
<dbReference type="EMBL" id="CP040463">
    <property type="protein sequence ID" value="QCT94897.1"/>
    <property type="molecule type" value="Genomic_DNA"/>
</dbReference>
<dbReference type="SUPFAM" id="SSF52540">
    <property type="entry name" value="P-loop containing nucleoside triphosphate hydrolases"/>
    <property type="match status" value="1"/>
</dbReference>
<feature type="active site" evidence="9 11">
    <location>
        <position position="722"/>
    </location>
</feature>
<evidence type="ECO:0000256" key="11">
    <source>
        <dbReference type="PROSITE-ProRule" id="PRU01122"/>
    </source>
</evidence>
<dbReference type="InterPro" id="IPR046336">
    <property type="entry name" value="Lon_prtase_N_sf"/>
</dbReference>
<feature type="domain" description="Lon proteolytic" evidence="14">
    <location>
        <begin position="586"/>
        <end position="774"/>
    </location>
</feature>
<keyword evidence="8 9" id="KW-0346">Stress response</keyword>